<dbReference type="EMBL" id="GGEC01011075">
    <property type="protein sequence ID" value="MBW91558.1"/>
    <property type="molecule type" value="Transcribed_RNA"/>
</dbReference>
<dbReference type="AlphaFoldDB" id="A0A2P2JDM4"/>
<accession>A0A2P2JDM4</accession>
<reference evidence="1" key="1">
    <citation type="submission" date="2018-02" db="EMBL/GenBank/DDBJ databases">
        <title>Rhizophora mucronata_Transcriptome.</title>
        <authorList>
            <person name="Meera S.P."/>
            <person name="Sreeshan A."/>
            <person name="Augustine A."/>
        </authorList>
    </citation>
    <scope>NUCLEOTIDE SEQUENCE</scope>
    <source>
        <tissue evidence="1">Leaf</tissue>
    </source>
</reference>
<organism evidence="1">
    <name type="scientific">Rhizophora mucronata</name>
    <name type="common">Asiatic mangrove</name>
    <dbReference type="NCBI Taxonomy" id="61149"/>
    <lineage>
        <taxon>Eukaryota</taxon>
        <taxon>Viridiplantae</taxon>
        <taxon>Streptophyta</taxon>
        <taxon>Embryophyta</taxon>
        <taxon>Tracheophyta</taxon>
        <taxon>Spermatophyta</taxon>
        <taxon>Magnoliopsida</taxon>
        <taxon>eudicotyledons</taxon>
        <taxon>Gunneridae</taxon>
        <taxon>Pentapetalae</taxon>
        <taxon>rosids</taxon>
        <taxon>fabids</taxon>
        <taxon>Malpighiales</taxon>
        <taxon>Rhizophoraceae</taxon>
        <taxon>Rhizophora</taxon>
    </lineage>
</organism>
<proteinExistence type="predicted"/>
<sequence>MVSTERSAAPMLPDVDSPSLEAKVAMLLWALTSNSGRTRFIACSDLKIVTLN</sequence>
<protein>
    <submittedName>
        <fullName evidence="1">Uncharacterized protein</fullName>
    </submittedName>
</protein>
<name>A0A2P2JDM4_RHIMU</name>
<evidence type="ECO:0000313" key="1">
    <source>
        <dbReference type="EMBL" id="MBW91558.1"/>
    </source>
</evidence>